<evidence type="ECO:0000313" key="4">
    <source>
        <dbReference type="Proteomes" id="UP000199228"/>
    </source>
</evidence>
<dbReference type="InterPro" id="IPR008964">
    <property type="entry name" value="Invasin/intimin_cell_adhesion"/>
</dbReference>
<reference evidence="3 4" key="1">
    <citation type="submission" date="2016-10" db="EMBL/GenBank/DDBJ databases">
        <authorList>
            <person name="de Groot N.N."/>
        </authorList>
    </citation>
    <scope>NUCLEOTIDE SEQUENCE [LARGE SCALE GENOMIC DNA]</scope>
    <source>
        <strain evidence="3 4">DSM 3217</strain>
    </source>
</reference>
<feature type="domain" description="BIG2" evidence="2">
    <location>
        <begin position="389"/>
        <end position="468"/>
    </location>
</feature>
<dbReference type="SUPFAM" id="SSF49373">
    <property type="entry name" value="Invasin/intimin cell-adhesion fragments"/>
    <property type="match status" value="1"/>
</dbReference>
<feature type="chain" id="PRO_5038851191" evidence="1">
    <location>
        <begin position="33"/>
        <end position="470"/>
    </location>
</feature>
<organism evidence="3 4">
    <name type="scientific">Eubacterium oxidoreducens</name>
    <dbReference type="NCBI Taxonomy" id="1732"/>
    <lineage>
        <taxon>Bacteria</taxon>
        <taxon>Bacillati</taxon>
        <taxon>Bacillota</taxon>
        <taxon>Clostridia</taxon>
        <taxon>Eubacteriales</taxon>
        <taxon>Eubacteriaceae</taxon>
        <taxon>Eubacterium</taxon>
    </lineage>
</organism>
<keyword evidence="4" id="KW-1185">Reference proteome</keyword>
<feature type="signal peptide" evidence="1">
    <location>
        <begin position="1"/>
        <end position="32"/>
    </location>
</feature>
<accession>A0A1G6A1V1</accession>
<dbReference type="Gene3D" id="2.60.40.1080">
    <property type="match status" value="1"/>
</dbReference>
<dbReference type="OrthoDB" id="1828934at2"/>
<dbReference type="EMBL" id="FMXR01000004">
    <property type="protein sequence ID" value="SDB02365.1"/>
    <property type="molecule type" value="Genomic_DNA"/>
</dbReference>
<evidence type="ECO:0000259" key="2">
    <source>
        <dbReference type="SMART" id="SM00635"/>
    </source>
</evidence>
<dbReference type="STRING" id="1732.SAMN02910417_00159"/>
<feature type="domain" description="BIG2" evidence="2">
    <location>
        <begin position="300"/>
        <end position="379"/>
    </location>
</feature>
<dbReference type="AlphaFoldDB" id="A0A1G6A1V1"/>
<evidence type="ECO:0000256" key="1">
    <source>
        <dbReference type="SAM" id="SignalP"/>
    </source>
</evidence>
<dbReference type="RefSeq" id="WP_090171026.1">
    <property type="nucleotide sequence ID" value="NZ_FMXR01000004.1"/>
</dbReference>
<sequence length="470" mass="50720">MKKNKMMKLASMALTGIMALSLTFATSLVSLSADETNILSGIYTSLTANSDYQNLISSYEGYATIKTAYSESDGCIAITITPASGYEDEIDSGTAAFYLDDNSWIYTDVASDNDIWTYIIFGYIAEALADYYKMDSNLVTGYITAVDSTSEDTDNASGTYYTRVPNTETATPRLSLYAGEAWNEDTINEVLDAAYFNGTVISNLGITKLTNESISSLYNMGKYCVYMEGDKNTFTMTLAEYNGYDANGATSVVNLIKTLKPAGYKTFDYSSGTNKSKGVWSVSTPTGDAIPEALSDIGSGYTLVQVSFATPYFYNGSSVSLKAGGTEYLTVMNGTVKKWSSSNKKVAKVSNSGVVTGLKKGTAIITATLKSGTKITCKVNVKSSPTLKVNGKKYVKSKTYKIKKGKYLKVKITGKADSVKNVYKSSKTKIAKVKSRKNATTVKIIGLKKGKSVITIKVNGVTYKIKVKVS</sequence>
<dbReference type="Proteomes" id="UP000199228">
    <property type="component" value="Unassembled WGS sequence"/>
</dbReference>
<gene>
    <name evidence="3" type="ORF">SAMN02910417_00159</name>
</gene>
<proteinExistence type="predicted"/>
<name>A0A1G6A1V1_EUBOX</name>
<keyword evidence="1" id="KW-0732">Signal</keyword>
<evidence type="ECO:0000313" key="3">
    <source>
        <dbReference type="EMBL" id="SDB02365.1"/>
    </source>
</evidence>
<dbReference type="InterPro" id="IPR003343">
    <property type="entry name" value="Big_2"/>
</dbReference>
<protein>
    <submittedName>
        <fullName evidence="3">Ig-like domain (Group 2)</fullName>
    </submittedName>
</protein>
<dbReference type="SMART" id="SM00635">
    <property type="entry name" value="BID_2"/>
    <property type="match status" value="2"/>
</dbReference>
<dbReference type="Pfam" id="PF02368">
    <property type="entry name" value="Big_2"/>
    <property type="match status" value="1"/>
</dbReference>